<evidence type="ECO:0000256" key="1">
    <source>
        <dbReference type="SAM" id="MobiDB-lite"/>
    </source>
</evidence>
<name>A0AAV6JGC9_9ERIC</name>
<proteinExistence type="predicted"/>
<reference evidence="2" key="1">
    <citation type="submission" date="2020-08" db="EMBL/GenBank/DDBJ databases">
        <title>Plant Genome Project.</title>
        <authorList>
            <person name="Zhang R.-G."/>
        </authorList>
    </citation>
    <scope>NUCLEOTIDE SEQUENCE</scope>
    <source>
        <strain evidence="2">WSP0</strain>
        <tissue evidence="2">Leaf</tissue>
    </source>
</reference>
<dbReference type="EMBL" id="JACTNZ010000007">
    <property type="protein sequence ID" value="KAG5538862.1"/>
    <property type="molecule type" value="Genomic_DNA"/>
</dbReference>
<organism evidence="2 3">
    <name type="scientific">Rhododendron griersonianum</name>
    <dbReference type="NCBI Taxonomy" id="479676"/>
    <lineage>
        <taxon>Eukaryota</taxon>
        <taxon>Viridiplantae</taxon>
        <taxon>Streptophyta</taxon>
        <taxon>Embryophyta</taxon>
        <taxon>Tracheophyta</taxon>
        <taxon>Spermatophyta</taxon>
        <taxon>Magnoliopsida</taxon>
        <taxon>eudicotyledons</taxon>
        <taxon>Gunneridae</taxon>
        <taxon>Pentapetalae</taxon>
        <taxon>asterids</taxon>
        <taxon>Ericales</taxon>
        <taxon>Ericaceae</taxon>
        <taxon>Ericoideae</taxon>
        <taxon>Rhodoreae</taxon>
        <taxon>Rhododendron</taxon>
    </lineage>
</organism>
<feature type="region of interest" description="Disordered" evidence="1">
    <location>
        <begin position="35"/>
        <end position="58"/>
    </location>
</feature>
<dbReference type="AlphaFoldDB" id="A0AAV6JGC9"/>
<gene>
    <name evidence="2" type="ORF">RHGRI_019413</name>
</gene>
<keyword evidence="3" id="KW-1185">Reference proteome</keyword>
<evidence type="ECO:0000313" key="3">
    <source>
        <dbReference type="Proteomes" id="UP000823749"/>
    </source>
</evidence>
<sequence length="58" mass="6052">MATELGWMVMVFGCGDPGWKEEKVVAAPVGEKDERRLEGGEWRSGGPVEVMAAGGGGS</sequence>
<protein>
    <submittedName>
        <fullName evidence="2">Uncharacterized protein</fullName>
    </submittedName>
</protein>
<evidence type="ECO:0000313" key="2">
    <source>
        <dbReference type="EMBL" id="KAG5538862.1"/>
    </source>
</evidence>
<comment type="caution">
    <text evidence="2">The sequence shown here is derived from an EMBL/GenBank/DDBJ whole genome shotgun (WGS) entry which is preliminary data.</text>
</comment>
<accession>A0AAV6JGC9</accession>
<dbReference type="Proteomes" id="UP000823749">
    <property type="component" value="Chromosome 7"/>
</dbReference>